<dbReference type="Pfam" id="PF07992">
    <property type="entry name" value="Pyr_redox_2"/>
    <property type="match status" value="1"/>
</dbReference>
<dbReference type="InterPro" id="IPR036188">
    <property type="entry name" value="FAD/NAD-bd_sf"/>
</dbReference>
<dbReference type="Gene3D" id="3.50.50.60">
    <property type="entry name" value="FAD/NAD(P)-binding domain"/>
    <property type="match status" value="2"/>
</dbReference>
<comment type="similarity">
    <text evidence="1 7">Belongs to the class-II pyridine nucleotide-disulfide oxidoreductase family.</text>
</comment>
<dbReference type="AlphaFoldDB" id="A0A1M5GJW0"/>
<name>A0A1M5GJW0_9SPHI</name>
<comment type="subunit">
    <text evidence="7">Homodimer.</text>
</comment>
<evidence type="ECO:0000256" key="5">
    <source>
        <dbReference type="ARBA" id="ARBA00023157"/>
    </source>
</evidence>
<keyword evidence="11" id="KW-1185">Reference proteome</keyword>
<dbReference type="RefSeq" id="WP_073232972.1">
    <property type="nucleotide sequence ID" value="NZ_FQUQ01000004.1"/>
</dbReference>
<dbReference type="GO" id="GO:0005737">
    <property type="term" value="C:cytoplasm"/>
    <property type="evidence" value="ECO:0007669"/>
    <property type="project" value="InterPro"/>
</dbReference>
<evidence type="ECO:0000256" key="1">
    <source>
        <dbReference type="ARBA" id="ARBA00009333"/>
    </source>
</evidence>
<keyword evidence="2 7" id="KW-0285">Flavoprotein</keyword>
<gene>
    <name evidence="10" type="ORF">SAMN04488522_104251</name>
</gene>
<dbReference type="InterPro" id="IPR008255">
    <property type="entry name" value="Pyr_nucl-diS_OxRdtase_2_AS"/>
</dbReference>
<proteinExistence type="inferred from homology"/>
<dbReference type="EC" id="1.8.1.9" evidence="7"/>
<keyword evidence="4 7" id="KW-0560">Oxidoreductase</keyword>
<dbReference type="EMBL" id="FQUQ01000004">
    <property type="protein sequence ID" value="SHG04024.1"/>
    <property type="molecule type" value="Genomic_DNA"/>
</dbReference>
<reference evidence="11" key="1">
    <citation type="submission" date="2016-11" db="EMBL/GenBank/DDBJ databases">
        <authorList>
            <person name="Varghese N."/>
            <person name="Submissions S."/>
        </authorList>
    </citation>
    <scope>NUCLEOTIDE SEQUENCE [LARGE SCALE GENOMIC DNA]</scope>
    <source>
        <strain evidence="11">DSM 16990</strain>
    </source>
</reference>
<dbReference type="GO" id="GO:0019430">
    <property type="term" value="P:removal of superoxide radicals"/>
    <property type="evidence" value="ECO:0007669"/>
    <property type="project" value="UniProtKB-UniRule"/>
</dbReference>
<evidence type="ECO:0000313" key="10">
    <source>
        <dbReference type="EMBL" id="SHG04024.1"/>
    </source>
</evidence>
<dbReference type="PROSITE" id="PS00573">
    <property type="entry name" value="PYRIDINE_REDOX_2"/>
    <property type="match status" value="1"/>
</dbReference>
<dbReference type="PRINTS" id="PR00368">
    <property type="entry name" value="FADPNR"/>
</dbReference>
<dbReference type="InterPro" id="IPR005982">
    <property type="entry name" value="Thioredox_Rdtase"/>
</dbReference>
<dbReference type="InterPro" id="IPR023753">
    <property type="entry name" value="FAD/NAD-binding_dom"/>
</dbReference>
<feature type="domain" description="FAD/NAD(P)-binding" evidence="9">
    <location>
        <begin position="5"/>
        <end position="294"/>
    </location>
</feature>
<dbReference type="PRINTS" id="PR00469">
    <property type="entry name" value="PNDRDTASEII"/>
</dbReference>
<keyword evidence="3 7" id="KW-0274">FAD</keyword>
<accession>A0A1M5GJW0</accession>
<evidence type="ECO:0000256" key="4">
    <source>
        <dbReference type="ARBA" id="ARBA00023002"/>
    </source>
</evidence>
<evidence type="ECO:0000256" key="7">
    <source>
        <dbReference type="RuleBase" id="RU003880"/>
    </source>
</evidence>
<keyword evidence="5" id="KW-1015">Disulfide bond</keyword>
<evidence type="ECO:0000313" key="11">
    <source>
        <dbReference type="Proteomes" id="UP000184287"/>
    </source>
</evidence>
<dbReference type="SUPFAM" id="SSF51905">
    <property type="entry name" value="FAD/NAD(P)-binding domain"/>
    <property type="match status" value="1"/>
</dbReference>
<organism evidence="10 11">
    <name type="scientific">Pedobacter caeni</name>
    <dbReference type="NCBI Taxonomy" id="288992"/>
    <lineage>
        <taxon>Bacteria</taxon>
        <taxon>Pseudomonadati</taxon>
        <taxon>Bacteroidota</taxon>
        <taxon>Sphingobacteriia</taxon>
        <taxon>Sphingobacteriales</taxon>
        <taxon>Sphingobacteriaceae</taxon>
        <taxon>Pedobacter</taxon>
    </lineage>
</organism>
<evidence type="ECO:0000256" key="6">
    <source>
        <dbReference type="ARBA" id="ARBA00023284"/>
    </source>
</evidence>
<evidence type="ECO:0000256" key="2">
    <source>
        <dbReference type="ARBA" id="ARBA00022630"/>
    </source>
</evidence>
<keyword evidence="8" id="KW-0521">NADP</keyword>
<comment type="cofactor">
    <cofactor evidence="8">
        <name>FAD</name>
        <dbReference type="ChEBI" id="CHEBI:57692"/>
    </cofactor>
    <text evidence="8">Binds 1 FAD per subunit.</text>
</comment>
<keyword evidence="6 7" id="KW-0676">Redox-active center</keyword>
<comment type="catalytic activity">
    <reaction evidence="7">
        <text>[thioredoxin]-dithiol + NADP(+) = [thioredoxin]-disulfide + NADPH + H(+)</text>
        <dbReference type="Rhea" id="RHEA:20345"/>
        <dbReference type="Rhea" id="RHEA-COMP:10698"/>
        <dbReference type="Rhea" id="RHEA-COMP:10700"/>
        <dbReference type="ChEBI" id="CHEBI:15378"/>
        <dbReference type="ChEBI" id="CHEBI:29950"/>
        <dbReference type="ChEBI" id="CHEBI:50058"/>
        <dbReference type="ChEBI" id="CHEBI:57783"/>
        <dbReference type="ChEBI" id="CHEBI:58349"/>
        <dbReference type="EC" id="1.8.1.9"/>
    </reaction>
</comment>
<dbReference type="PANTHER" id="PTHR48105">
    <property type="entry name" value="THIOREDOXIN REDUCTASE 1-RELATED-RELATED"/>
    <property type="match status" value="1"/>
</dbReference>
<dbReference type="STRING" id="288992.SAMN04488522_104251"/>
<dbReference type="Proteomes" id="UP000184287">
    <property type="component" value="Unassembled WGS sequence"/>
</dbReference>
<evidence type="ECO:0000259" key="9">
    <source>
        <dbReference type="Pfam" id="PF07992"/>
    </source>
</evidence>
<evidence type="ECO:0000256" key="8">
    <source>
        <dbReference type="RuleBase" id="RU003881"/>
    </source>
</evidence>
<dbReference type="NCBIfam" id="TIGR01292">
    <property type="entry name" value="TRX_reduct"/>
    <property type="match status" value="1"/>
</dbReference>
<dbReference type="OrthoDB" id="9806179at2"/>
<evidence type="ECO:0000256" key="3">
    <source>
        <dbReference type="ARBA" id="ARBA00022827"/>
    </source>
</evidence>
<dbReference type="InterPro" id="IPR050097">
    <property type="entry name" value="Ferredoxin-NADP_redctase_2"/>
</dbReference>
<sequence length="341" mass="36970">MEKRKCLIIGSGPAGYTAAIYASRSGLNPVLFAGLQIGGQLITTGEVDNFPGYADGVRGIQMMEDLKQQSERFGTEIRNSEVIHIDFNERPFKVTTGSGERLLSETIIIATGASAKWLGLASEAQYYGAGVSACATCDGYFYKDKDVVVVGGGDTAIEEATFLSHLVRKVYLLVRKDTFKASKIMQDRLAHIDNVDVLFNTELSEILGDDHGVNGAKIYNKKRDKEETLVVQGIFIAIGHTPNTKIFEADLSLDNNGYIKTIPGSAKTNIPGVFACGDVQDSEYRQAVTAAGSGCMAAMDAERYLSSRLQKNGIFCVESNINISTVITKNGINCIENYIND</sequence>
<dbReference type="GO" id="GO:0004791">
    <property type="term" value="F:thioredoxin-disulfide reductase (NADPH) activity"/>
    <property type="evidence" value="ECO:0007669"/>
    <property type="project" value="UniProtKB-UniRule"/>
</dbReference>
<protein>
    <recommendedName>
        <fullName evidence="7">Thioredoxin reductase</fullName>
        <ecNumber evidence="7">1.8.1.9</ecNumber>
    </recommendedName>
</protein>